<feature type="compositionally biased region" description="Basic residues" evidence="1">
    <location>
        <begin position="243"/>
        <end position="252"/>
    </location>
</feature>
<evidence type="ECO:0000313" key="4">
    <source>
        <dbReference type="Proteomes" id="UP001206925"/>
    </source>
</evidence>
<evidence type="ECO:0000259" key="2">
    <source>
        <dbReference type="PROSITE" id="PS50800"/>
    </source>
</evidence>
<dbReference type="PROSITE" id="PS50800">
    <property type="entry name" value="SAP"/>
    <property type="match status" value="1"/>
</dbReference>
<dbReference type="InterPro" id="IPR003034">
    <property type="entry name" value="SAP_dom"/>
</dbReference>
<feature type="non-terminal residue" evidence="3">
    <location>
        <position position="309"/>
    </location>
</feature>
<dbReference type="Pfam" id="PF02037">
    <property type="entry name" value="SAP"/>
    <property type="match status" value="1"/>
</dbReference>
<comment type="caution">
    <text evidence="3">The sequence shown here is derived from an EMBL/GenBank/DDBJ whole genome shotgun (WGS) entry which is preliminary data.</text>
</comment>
<dbReference type="InterPro" id="IPR056116">
    <property type="entry name" value="DUF7699"/>
</dbReference>
<sequence>MALVYPDVVLISSDDEDDGQTNFMTSVANPEIVLISSDDEDGERNLEEGVASEQEAEYIDLDDDESDKEEEDNNIVVEKLNMEISVDNCDRSGGNNLHALSLPECKEYLRKHGIRVSGTKEECIQRIEEHNRPKEEKAKFLFPESSFSINCTGDARERDVVFLRGKHVDKRTVAGRIVKVRQCGSRDKHKFLIKVLWTLPSMNNSRRLPWLVRSHNLYKFGTFRQPWKDETIRSKMFEEKHGPATRKRKLKKKDIALNKNEGKKRQKVSHNGPSPSKQPTQTAKQKSSKGKDARATRVKETKKGSKRKS</sequence>
<reference evidence="3" key="1">
    <citation type="submission" date="2022-06" db="EMBL/GenBank/DDBJ databases">
        <title>Uncovering the hologenomic basis of an extraordinary plant invasion.</title>
        <authorList>
            <person name="Bieker V.C."/>
            <person name="Martin M.D."/>
            <person name="Gilbert T."/>
            <person name="Hodgins K."/>
            <person name="Battlay P."/>
            <person name="Petersen B."/>
            <person name="Wilson J."/>
        </authorList>
    </citation>
    <scope>NUCLEOTIDE SEQUENCE</scope>
    <source>
        <strain evidence="3">AA19_3_7</strain>
        <tissue evidence="3">Leaf</tissue>
    </source>
</reference>
<organism evidence="3 4">
    <name type="scientific">Ambrosia artemisiifolia</name>
    <name type="common">Common ragweed</name>
    <dbReference type="NCBI Taxonomy" id="4212"/>
    <lineage>
        <taxon>Eukaryota</taxon>
        <taxon>Viridiplantae</taxon>
        <taxon>Streptophyta</taxon>
        <taxon>Embryophyta</taxon>
        <taxon>Tracheophyta</taxon>
        <taxon>Spermatophyta</taxon>
        <taxon>Magnoliopsida</taxon>
        <taxon>eudicotyledons</taxon>
        <taxon>Gunneridae</taxon>
        <taxon>Pentapetalae</taxon>
        <taxon>asterids</taxon>
        <taxon>campanulids</taxon>
        <taxon>Asterales</taxon>
        <taxon>Asteraceae</taxon>
        <taxon>Asteroideae</taxon>
        <taxon>Heliantheae alliance</taxon>
        <taxon>Heliantheae</taxon>
        <taxon>Ambrosia</taxon>
    </lineage>
</organism>
<feature type="region of interest" description="Disordered" evidence="1">
    <location>
        <begin position="238"/>
        <end position="309"/>
    </location>
</feature>
<dbReference type="Proteomes" id="UP001206925">
    <property type="component" value="Unassembled WGS sequence"/>
</dbReference>
<accession>A0AAD5CYR3</accession>
<name>A0AAD5CYR3_AMBAR</name>
<dbReference type="InterPro" id="IPR036361">
    <property type="entry name" value="SAP_dom_sf"/>
</dbReference>
<feature type="compositionally biased region" description="Basic and acidic residues" evidence="1">
    <location>
        <begin position="289"/>
        <end position="303"/>
    </location>
</feature>
<dbReference type="Gene3D" id="1.10.720.30">
    <property type="entry name" value="SAP domain"/>
    <property type="match status" value="1"/>
</dbReference>
<proteinExistence type="predicted"/>
<dbReference type="AlphaFoldDB" id="A0AAD5CYR3"/>
<dbReference type="Pfam" id="PF24766">
    <property type="entry name" value="DUF7699"/>
    <property type="match status" value="1"/>
</dbReference>
<dbReference type="PANTHER" id="PTHR35323:SF5">
    <property type="entry name" value="ZINC FINGER CCCH DOMAIN-CONTAINING PROTEIN 62"/>
    <property type="match status" value="1"/>
</dbReference>
<feature type="domain" description="SAP" evidence="2">
    <location>
        <begin position="97"/>
        <end position="131"/>
    </location>
</feature>
<feature type="compositionally biased region" description="Polar residues" evidence="1">
    <location>
        <begin position="269"/>
        <end position="285"/>
    </location>
</feature>
<evidence type="ECO:0000313" key="3">
    <source>
        <dbReference type="EMBL" id="KAI7750826.1"/>
    </source>
</evidence>
<feature type="compositionally biased region" description="Basic and acidic residues" evidence="1">
    <location>
        <begin position="253"/>
        <end position="263"/>
    </location>
</feature>
<protein>
    <recommendedName>
        <fullName evidence="2">SAP domain-containing protein</fullName>
    </recommendedName>
</protein>
<keyword evidence="4" id="KW-1185">Reference proteome</keyword>
<gene>
    <name evidence="3" type="ORF">M8C21_028088</name>
</gene>
<dbReference type="EMBL" id="JAMZMK010006079">
    <property type="protein sequence ID" value="KAI7750826.1"/>
    <property type="molecule type" value="Genomic_DNA"/>
</dbReference>
<evidence type="ECO:0000256" key="1">
    <source>
        <dbReference type="SAM" id="MobiDB-lite"/>
    </source>
</evidence>
<dbReference type="SUPFAM" id="SSF68906">
    <property type="entry name" value="SAP domain"/>
    <property type="match status" value="1"/>
</dbReference>
<dbReference type="PANTHER" id="PTHR35323">
    <property type="entry name" value="SAP DOMAIN-CONTAINING PROTEIN"/>
    <property type="match status" value="1"/>
</dbReference>